<evidence type="ECO:0000313" key="1">
    <source>
        <dbReference type="EMBL" id="QHU09038.1"/>
    </source>
</evidence>
<organism evidence="1">
    <name type="scientific">viral metagenome</name>
    <dbReference type="NCBI Taxonomy" id="1070528"/>
    <lineage>
        <taxon>unclassified sequences</taxon>
        <taxon>metagenomes</taxon>
        <taxon>organismal metagenomes</taxon>
    </lineage>
</organism>
<dbReference type="EMBL" id="MN740702">
    <property type="protein sequence ID" value="QHU09038.1"/>
    <property type="molecule type" value="Genomic_DNA"/>
</dbReference>
<sequence length="83" mass="9914">MKTTDNFISTISEEARQKRNENAIKYYQEHNADSKIKSLLNYYKRKYGEECIEQYIEKYGKTEECIKAIKNNTKKTLPKLENI</sequence>
<dbReference type="AlphaFoldDB" id="A0A6C0JYR4"/>
<proteinExistence type="predicted"/>
<name>A0A6C0JYR4_9ZZZZ</name>
<protein>
    <submittedName>
        <fullName evidence="1">Uncharacterized protein</fullName>
    </submittedName>
</protein>
<accession>A0A6C0JYR4</accession>
<reference evidence="1" key="1">
    <citation type="journal article" date="2020" name="Nature">
        <title>Giant virus diversity and host interactions through global metagenomics.</title>
        <authorList>
            <person name="Schulz F."/>
            <person name="Roux S."/>
            <person name="Paez-Espino D."/>
            <person name="Jungbluth S."/>
            <person name="Walsh D.A."/>
            <person name="Denef V.J."/>
            <person name="McMahon K.D."/>
            <person name="Konstantinidis K.T."/>
            <person name="Eloe-Fadrosh E.A."/>
            <person name="Kyrpides N.C."/>
            <person name="Woyke T."/>
        </authorList>
    </citation>
    <scope>NUCLEOTIDE SEQUENCE</scope>
    <source>
        <strain evidence="1">GVMAG-S-1064190-84</strain>
    </source>
</reference>